<dbReference type="EMBL" id="HBNS01000807">
    <property type="protein sequence ID" value="CAE4579052.1"/>
    <property type="molecule type" value="Transcribed_RNA"/>
</dbReference>
<evidence type="ECO:0000256" key="6">
    <source>
        <dbReference type="ARBA" id="ARBA00022833"/>
    </source>
</evidence>
<name>A0A7S4VE87_9STRA</name>
<keyword evidence="3" id="KW-0677">Repeat</keyword>
<keyword evidence="6" id="KW-0862">Zinc</keyword>
<evidence type="ECO:0000256" key="4">
    <source>
        <dbReference type="ARBA" id="ARBA00022771"/>
    </source>
</evidence>
<dbReference type="PANTHER" id="PTHR11685">
    <property type="entry name" value="RBR FAMILY RING FINGER AND IBR DOMAIN-CONTAINING"/>
    <property type="match status" value="1"/>
</dbReference>
<organism evidence="9">
    <name type="scientific">Ditylum brightwellii</name>
    <dbReference type="NCBI Taxonomy" id="49249"/>
    <lineage>
        <taxon>Eukaryota</taxon>
        <taxon>Sar</taxon>
        <taxon>Stramenopiles</taxon>
        <taxon>Ochrophyta</taxon>
        <taxon>Bacillariophyta</taxon>
        <taxon>Mediophyceae</taxon>
        <taxon>Lithodesmiophycidae</taxon>
        <taxon>Lithodesmiales</taxon>
        <taxon>Lithodesmiaceae</taxon>
        <taxon>Ditylum</taxon>
    </lineage>
</organism>
<dbReference type="Gene3D" id="1.20.120.1750">
    <property type="match status" value="1"/>
</dbReference>
<dbReference type="SUPFAM" id="SSF57850">
    <property type="entry name" value="RING/U-box"/>
    <property type="match status" value="1"/>
</dbReference>
<evidence type="ECO:0000259" key="8">
    <source>
        <dbReference type="PROSITE" id="PS51873"/>
    </source>
</evidence>
<dbReference type="GO" id="GO:0008270">
    <property type="term" value="F:zinc ion binding"/>
    <property type="evidence" value="ECO:0007669"/>
    <property type="project" value="UniProtKB-KW"/>
</dbReference>
<dbReference type="PROSITE" id="PS51873">
    <property type="entry name" value="TRIAD"/>
    <property type="match status" value="1"/>
</dbReference>
<reference evidence="9" key="1">
    <citation type="submission" date="2021-01" db="EMBL/GenBank/DDBJ databases">
        <authorList>
            <person name="Corre E."/>
            <person name="Pelletier E."/>
            <person name="Niang G."/>
            <person name="Scheremetjew M."/>
            <person name="Finn R."/>
            <person name="Kale V."/>
            <person name="Holt S."/>
            <person name="Cochrane G."/>
            <person name="Meng A."/>
            <person name="Brown T."/>
            <person name="Cohen L."/>
        </authorList>
    </citation>
    <scope>NUCLEOTIDE SEQUENCE</scope>
    <source>
        <strain evidence="9">GSO104</strain>
    </source>
</reference>
<dbReference type="AlphaFoldDB" id="A0A7S4VE87"/>
<protein>
    <recommendedName>
        <fullName evidence="8">RING-type domain-containing protein</fullName>
    </recommendedName>
</protein>
<dbReference type="GO" id="GO:0016567">
    <property type="term" value="P:protein ubiquitination"/>
    <property type="evidence" value="ECO:0007669"/>
    <property type="project" value="InterPro"/>
</dbReference>
<keyword evidence="1" id="KW-0808">Transferase</keyword>
<dbReference type="GO" id="GO:0004842">
    <property type="term" value="F:ubiquitin-protein transferase activity"/>
    <property type="evidence" value="ECO:0007669"/>
    <property type="project" value="InterPro"/>
</dbReference>
<keyword evidence="4" id="KW-0863">Zinc-finger</keyword>
<keyword evidence="5" id="KW-0833">Ubl conjugation pathway</keyword>
<feature type="domain" description="RING-type" evidence="8">
    <location>
        <begin position="81"/>
        <end position="285"/>
    </location>
</feature>
<accession>A0A7S4VE87</accession>
<evidence type="ECO:0000256" key="1">
    <source>
        <dbReference type="ARBA" id="ARBA00022679"/>
    </source>
</evidence>
<feature type="region of interest" description="Disordered" evidence="7">
    <location>
        <begin position="1"/>
        <end position="36"/>
    </location>
</feature>
<proteinExistence type="predicted"/>
<sequence>MPRGYLKHSNNTNRKICRGGGSGQKKSRKEGTWRPSGWPNWKDSVYHQVGCDFQDFVEENLSAEIHLEPPLSESAKHTSKIIGQCIICAEEERHLIKLMSKCNHPLACYECLRKLYVSYAQEDVSNFPLKCFHPDCNRLVRETQLIKHSLVQSEQELAKYHRLSVLKKAYSGSKRVVHCPTCDHPHHLNTAMHRGVHCKNCRTYYEVEDEHTTFSSTLEAVNNFRKDRIGGNNGWANCPKCNLIISKGYGCDHMHCVCGHDFSWLNAVSRRQERPTNKVASFVTLA</sequence>
<gene>
    <name evidence="9" type="ORF">DBRI00130_LOCUS633</name>
</gene>
<dbReference type="InterPro" id="IPR031127">
    <property type="entry name" value="E3_UB_ligase_RBR"/>
</dbReference>
<evidence type="ECO:0000313" key="9">
    <source>
        <dbReference type="EMBL" id="CAE4579052.1"/>
    </source>
</evidence>
<evidence type="ECO:0000256" key="7">
    <source>
        <dbReference type="SAM" id="MobiDB-lite"/>
    </source>
</evidence>
<evidence type="ECO:0000256" key="3">
    <source>
        <dbReference type="ARBA" id="ARBA00022737"/>
    </source>
</evidence>
<keyword evidence="2" id="KW-0479">Metal-binding</keyword>
<evidence type="ECO:0000256" key="5">
    <source>
        <dbReference type="ARBA" id="ARBA00022786"/>
    </source>
</evidence>
<dbReference type="InterPro" id="IPR044066">
    <property type="entry name" value="TRIAD_supradom"/>
</dbReference>
<evidence type="ECO:0000256" key="2">
    <source>
        <dbReference type="ARBA" id="ARBA00022723"/>
    </source>
</evidence>